<proteinExistence type="predicted"/>
<sequence>MWGKEGTVLPRSGDVLRVTRAASIQFNKPMMFRVIRVQDWQTYNGWAWLDGYQLNSVGDAVERRCIFVQLDGLQKAATGAHNIAQRRPDTQNRQGRLSDRPAGLRSNYPR</sequence>
<keyword evidence="3" id="KW-1185">Reference proteome</keyword>
<accession>A0ABP4XPW2</accession>
<protein>
    <submittedName>
        <fullName evidence="2">Uncharacterized protein</fullName>
    </submittedName>
</protein>
<gene>
    <name evidence="2" type="ORF">GCM10009682_05010</name>
</gene>
<feature type="region of interest" description="Disordered" evidence="1">
    <location>
        <begin position="79"/>
        <end position="110"/>
    </location>
</feature>
<organism evidence="2 3">
    <name type="scientific">Luedemannella flava</name>
    <dbReference type="NCBI Taxonomy" id="349316"/>
    <lineage>
        <taxon>Bacteria</taxon>
        <taxon>Bacillati</taxon>
        <taxon>Actinomycetota</taxon>
        <taxon>Actinomycetes</taxon>
        <taxon>Micromonosporales</taxon>
        <taxon>Micromonosporaceae</taxon>
        <taxon>Luedemannella</taxon>
    </lineage>
</organism>
<name>A0ABP4XPW2_9ACTN</name>
<evidence type="ECO:0000313" key="3">
    <source>
        <dbReference type="Proteomes" id="UP001500218"/>
    </source>
</evidence>
<comment type="caution">
    <text evidence="2">The sequence shown here is derived from an EMBL/GenBank/DDBJ whole genome shotgun (WGS) entry which is preliminary data.</text>
</comment>
<reference evidence="3" key="1">
    <citation type="journal article" date="2019" name="Int. J. Syst. Evol. Microbiol.">
        <title>The Global Catalogue of Microorganisms (GCM) 10K type strain sequencing project: providing services to taxonomists for standard genome sequencing and annotation.</title>
        <authorList>
            <consortium name="The Broad Institute Genomics Platform"/>
            <consortium name="The Broad Institute Genome Sequencing Center for Infectious Disease"/>
            <person name="Wu L."/>
            <person name="Ma J."/>
        </authorList>
    </citation>
    <scope>NUCLEOTIDE SEQUENCE [LARGE SCALE GENOMIC DNA]</scope>
    <source>
        <strain evidence="3">JCM 13250</strain>
    </source>
</reference>
<dbReference type="EMBL" id="BAAALT010000009">
    <property type="protein sequence ID" value="GAA1785949.1"/>
    <property type="molecule type" value="Genomic_DNA"/>
</dbReference>
<dbReference type="Proteomes" id="UP001500218">
    <property type="component" value="Unassembled WGS sequence"/>
</dbReference>
<evidence type="ECO:0000256" key="1">
    <source>
        <dbReference type="SAM" id="MobiDB-lite"/>
    </source>
</evidence>
<evidence type="ECO:0000313" key="2">
    <source>
        <dbReference type="EMBL" id="GAA1785949.1"/>
    </source>
</evidence>